<keyword evidence="4 8" id="KW-0028">Amino-acid biosynthesis</keyword>
<keyword evidence="11" id="KW-1185">Reference proteome</keyword>
<organism evidence="10 11">
    <name type="scientific">Motilibacter peucedani</name>
    <dbReference type="NCBI Taxonomy" id="598650"/>
    <lineage>
        <taxon>Bacteria</taxon>
        <taxon>Bacillati</taxon>
        <taxon>Actinomycetota</taxon>
        <taxon>Actinomycetes</taxon>
        <taxon>Motilibacterales</taxon>
        <taxon>Motilibacteraceae</taxon>
        <taxon>Motilibacter</taxon>
    </lineage>
</organism>
<reference evidence="10 11" key="1">
    <citation type="submission" date="2018-10" db="EMBL/GenBank/DDBJ databases">
        <title>Genomic Encyclopedia of Archaeal and Bacterial Type Strains, Phase II (KMG-II): from individual species to whole genera.</title>
        <authorList>
            <person name="Goeker M."/>
        </authorList>
    </citation>
    <scope>NUCLEOTIDE SEQUENCE [LARGE SCALE GENOMIC DNA]</scope>
    <source>
        <strain evidence="10 11">RP-AC37</strain>
    </source>
</reference>
<dbReference type="GO" id="GO:0005737">
    <property type="term" value="C:cytoplasm"/>
    <property type="evidence" value="ECO:0007669"/>
    <property type="project" value="TreeGrafter"/>
</dbReference>
<dbReference type="InterPro" id="IPR004013">
    <property type="entry name" value="PHP_dom"/>
</dbReference>
<dbReference type="InterPro" id="IPR016195">
    <property type="entry name" value="Pol/histidinol_Pase-like"/>
</dbReference>
<keyword evidence="5 8" id="KW-0378">Hydrolase</keyword>
<dbReference type="RefSeq" id="WP_183061614.1">
    <property type="nucleotide sequence ID" value="NZ_RBWV01000009.1"/>
</dbReference>
<accession>A0A420XT48</accession>
<dbReference type="Gene3D" id="3.20.20.140">
    <property type="entry name" value="Metal-dependent hydrolases"/>
    <property type="match status" value="1"/>
</dbReference>
<dbReference type="EMBL" id="RBWV01000009">
    <property type="protein sequence ID" value="RKS80003.1"/>
    <property type="molecule type" value="Genomic_DNA"/>
</dbReference>
<dbReference type="EC" id="3.1.3.15" evidence="3 8"/>
<proteinExistence type="inferred from homology"/>
<evidence type="ECO:0000256" key="5">
    <source>
        <dbReference type="ARBA" id="ARBA00022801"/>
    </source>
</evidence>
<evidence type="ECO:0000256" key="4">
    <source>
        <dbReference type="ARBA" id="ARBA00022605"/>
    </source>
</evidence>
<dbReference type="SUPFAM" id="SSF89550">
    <property type="entry name" value="PHP domain-like"/>
    <property type="match status" value="1"/>
</dbReference>
<gene>
    <name evidence="10" type="ORF">CLV35_0421</name>
</gene>
<dbReference type="PANTHER" id="PTHR21039">
    <property type="entry name" value="HISTIDINOL PHOSPHATASE-RELATED"/>
    <property type="match status" value="1"/>
</dbReference>
<evidence type="ECO:0000313" key="10">
    <source>
        <dbReference type="EMBL" id="RKS80003.1"/>
    </source>
</evidence>
<dbReference type="InterPro" id="IPR010140">
    <property type="entry name" value="Histidinol_P_phosphatase_HisJ"/>
</dbReference>
<dbReference type="Pfam" id="PF02811">
    <property type="entry name" value="PHP"/>
    <property type="match status" value="1"/>
</dbReference>
<comment type="caution">
    <text evidence="10">The sequence shown here is derived from an EMBL/GenBank/DDBJ whole genome shotgun (WGS) entry which is preliminary data.</text>
</comment>
<evidence type="ECO:0000256" key="7">
    <source>
        <dbReference type="ARBA" id="ARBA00049158"/>
    </source>
</evidence>
<evidence type="ECO:0000259" key="9">
    <source>
        <dbReference type="Pfam" id="PF02811"/>
    </source>
</evidence>
<dbReference type="UniPathway" id="UPA00031">
    <property type="reaction ID" value="UER00013"/>
</dbReference>
<dbReference type="InParanoid" id="A0A420XT48"/>
<feature type="domain" description="PHP" evidence="9">
    <location>
        <begin position="7"/>
        <end position="212"/>
    </location>
</feature>
<comment type="pathway">
    <text evidence="1 8">Amino-acid biosynthesis; L-histidine biosynthesis; L-histidine from 5-phospho-alpha-D-ribose 1-diphosphate: step 8/9.</text>
</comment>
<keyword evidence="6 8" id="KW-0368">Histidine biosynthesis</keyword>
<dbReference type="Proteomes" id="UP000281955">
    <property type="component" value="Unassembled WGS sequence"/>
</dbReference>
<evidence type="ECO:0000256" key="3">
    <source>
        <dbReference type="ARBA" id="ARBA00013085"/>
    </source>
</evidence>
<dbReference type="AlphaFoldDB" id="A0A420XT48"/>
<dbReference type="PANTHER" id="PTHR21039:SF0">
    <property type="entry name" value="HISTIDINOL-PHOSPHATASE"/>
    <property type="match status" value="1"/>
</dbReference>
<evidence type="ECO:0000256" key="8">
    <source>
        <dbReference type="RuleBase" id="RU366003"/>
    </source>
</evidence>
<evidence type="ECO:0000256" key="1">
    <source>
        <dbReference type="ARBA" id="ARBA00004970"/>
    </source>
</evidence>
<evidence type="ECO:0000256" key="6">
    <source>
        <dbReference type="ARBA" id="ARBA00023102"/>
    </source>
</evidence>
<name>A0A420XT48_9ACTN</name>
<dbReference type="GO" id="GO:0000105">
    <property type="term" value="P:L-histidine biosynthetic process"/>
    <property type="evidence" value="ECO:0007669"/>
    <property type="project" value="UniProtKB-UniRule"/>
</dbReference>
<protein>
    <recommendedName>
        <fullName evidence="3 8">Histidinol-phosphatase</fullName>
        <shortName evidence="8">HolPase</shortName>
        <ecNumber evidence="3 8">3.1.3.15</ecNumber>
    </recommendedName>
</protein>
<evidence type="ECO:0000313" key="11">
    <source>
        <dbReference type="Proteomes" id="UP000281955"/>
    </source>
</evidence>
<dbReference type="GO" id="GO:0004401">
    <property type="term" value="F:histidinol-phosphatase activity"/>
    <property type="evidence" value="ECO:0007669"/>
    <property type="project" value="UniProtKB-UniRule"/>
</dbReference>
<evidence type="ECO:0000256" key="2">
    <source>
        <dbReference type="ARBA" id="ARBA00009152"/>
    </source>
</evidence>
<comment type="similarity">
    <text evidence="2 8">Belongs to the PHP hydrolase family. HisK subfamily.</text>
</comment>
<comment type="catalytic activity">
    <reaction evidence="7 8">
        <text>L-histidinol phosphate + H2O = L-histidinol + phosphate</text>
        <dbReference type="Rhea" id="RHEA:14465"/>
        <dbReference type="ChEBI" id="CHEBI:15377"/>
        <dbReference type="ChEBI" id="CHEBI:43474"/>
        <dbReference type="ChEBI" id="CHEBI:57699"/>
        <dbReference type="ChEBI" id="CHEBI:57980"/>
        <dbReference type="EC" id="3.1.3.15"/>
    </reaction>
</comment>
<sequence length="273" mass="30432">MRPLPSDNHVHSQFSYDRKPESSMLAACARAVELGVPSVAFTEHLDFSVWQAGDAVAARVSAVEPDPRIQPLDLEHYLASVAECRDRFPDLRVLTGVESGEAHLFGASLDQVLRTGRFDRVLGSCHAVVHEGVLVEVDTLVDVLPTPELMHRYLAEVLRLVEGSYAFEVLAHVDFARRYVRPGTFDEAAHEEDYRAVFRALARSDRALEVNTKSPLASVDQVRWFREEGGRAVSFGSDAHVPWMVGSDFELAVDVVEAAGFRPGRDPYDFWRA</sequence>